<evidence type="ECO:0000256" key="1">
    <source>
        <dbReference type="SAM" id="MobiDB-lite"/>
    </source>
</evidence>
<accession>A0A6L2ZJ92</accession>
<evidence type="ECO:0000313" key="2">
    <source>
        <dbReference type="EMBL" id="GFM95150.1"/>
    </source>
</evidence>
<organism evidence="2">
    <name type="scientific">viral metagenome</name>
    <dbReference type="NCBI Taxonomy" id="1070528"/>
    <lineage>
        <taxon>unclassified sequences</taxon>
        <taxon>metagenomes</taxon>
        <taxon>organismal metagenomes</taxon>
    </lineage>
</organism>
<name>A0A6L2ZJ92_9ZZZZ</name>
<proteinExistence type="predicted"/>
<comment type="caution">
    <text evidence="2">The sequence shown here is derived from an EMBL/GenBank/DDBJ whole genome shotgun (WGS) entry which is preliminary data.</text>
</comment>
<feature type="region of interest" description="Disordered" evidence="1">
    <location>
        <begin position="74"/>
        <end position="133"/>
    </location>
</feature>
<dbReference type="EMBL" id="BLWB01000024">
    <property type="protein sequence ID" value="GFM95150.1"/>
    <property type="molecule type" value="Genomic_RNA"/>
</dbReference>
<protein>
    <submittedName>
        <fullName evidence="2">Uncharacterized protein</fullName>
    </submittedName>
</protein>
<reference evidence="2" key="1">
    <citation type="submission" date="2020-05" db="EMBL/GenBank/DDBJ databases">
        <title>Diverged and active partitiviruses in Lichen.</title>
        <authorList>
            <person name="Urayama S."/>
            <person name="Doi N."/>
            <person name="Kondo F."/>
            <person name="Chiba Y."/>
            <person name="Takaki Y."/>
            <person name="Hirai M."/>
            <person name="Minegishi Y."/>
            <person name="Hagiwara D."/>
            <person name="Nunoura T."/>
        </authorList>
    </citation>
    <scope>NUCLEOTIDE SEQUENCE</scope>
</reference>
<gene>
    <name evidence="2" type="ORF">MMARV_C024P1</name>
</gene>
<sequence length="133" mass="14600">DINPAISLMEYEEYTSKPAEGVTDDDIRQAIMKGVVYTVTRDDPANTDAPAPVKKLSWADEVELEEAQKKLEESLAASISIQEPQVEHADIPTTSKTPEQVFGTDSEKSSHQEIVPLTMPSIGRAQFSDPTPE</sequence>
<dbReference type="AlphaFoldDB" id="A0A6L2ZJ92"/>
<feature type="non-terminal residue" evidence="2">
    <location>
        <position position="1"/>
    </location>
</feature>